<reference evidence="1" key="1">
    <citation type="submission" date="2021-05" db="EMBL/GenBank/DDBJ databases">
        <authorList>
            <person name="Pan Q."/>
            <person name="Jouanno E."/>
            <person name="Zahm M."/>
            <person name="Klopp C."/>
            <person name="Cabau C."/>
            <person name="Louis A."/>
            <person name="Berthelot C."/>
            <person name="Parey E."/>
            <person name="Roest Crollius H."/>
            <person name="Montfort J."/>
            <person name="Robinson-Rechavi M."/>
            <person name="Bouchez O."/>
            <person name="Lampietro C."/>
            <person name="Lopez Roques C."/>
            <person name="Donnadieu C."/>
            <person name="Postlethwait J."/>
            <person name="Bobe J."/>
            <person name="Dillon D."/>
            <person name="Chandos A."/>
            <person name="von Hippel F."/>
            <person name="Guiguen Y."/>
        </authorList>
    </citation>
    <scope>NUCLEOTIDE SEQUENCE</scope>
    <source>
        <strain evidence="1">YG-Jan2019</strain>
    </source>
</reference>
<evidence type="ECO:0000313" key="1">
    <source>
        <dbReference type="EMBL" id="KAJ8009391.1"/>
    </source>
</evidence>
<protein>
    <submittedName>
        <fullName evidence="1">Uncharacterized protein</fullName>
    </submittedName>
</protein>
<name>A0ACC2H0F4_DALPE</name>
<accession>A0ACC2H0F4</accession>
<dbReference type="EMBL" id="CM055734">
    <property type="protein sequence ID" value="KAJ8009391.1"/>
    <property type="molecule type" value="Genomic_DNA"/>
</dbReference>
<dbReference type="Proteomes" id="UP001157502">
    <property type="component" value="Chromosome 7"/>
</dbReference>
<evidence type="ECO:0000313" key="2">
    <source>
        <dbReference type="Proteomes" id="UP001157502"/>
    </source>
</evidence>
<comment type="caution">
    <text evidence="1">The sequence shown here is derived from an EMBL/GenBank/DDBJ whole genome shotgun (WGS) entry which is preliminary data.</text>
</comment>
<gene>
    <name evidence="1" type="ORF">DPEC_G00088400</name>
</gene>
<proteinExistence type="predicted"/>
<organism evidence="1 2">
    <name type="scientific">Dallia pectoralis</name>
    <name type="common">Alaska blackfish</name>
    <dbReference type="NCBI Taxonomy" id="75939"/>
    <lineage>
        <taxon>Eukaryota</taxon>
        <taxon>Metazoa</taxon>
        <taxon>Chordata</taxon>
        <taxon>Craniata</taxon>
        <taxon>Vertebrata</taxon>
        <taxon>Euteleostomi</taxon>
        <taxon>Actinopterygii</taxon>
        <taxon>Neopterygii</taxon>
        <taxon>Teleostei</taxon>
        <taxon>Protacanthopterygii</taxon>
        <taxon>Esociformes</taxon>
        <taxon>Umbridae</taxon>
        <taxon>Dallia</taxon>
    </lineage>
</organism>
<keyword evidence="2" id="KW-1185">Reference proteome</keyword>
<sequence>MVSCQIRVPSSLLFLSASGINHIKAALHASSSPGRGHSRSLDYSHSGSDDIYSGDGGEIVSVAAQGSICVQSLRRGVRIPPVQTGPRICTQHSKPHTSSPPPPDTHDSPVHSPACHAEVQRSASGGKGNKRTATLITHSSNRCRAPEPTHTHYSNTRASPPTPPLIFPHPLPGPRG</sequence>